<dbReference type="RefSeq" id="WP_165140134.1">
    <property type="nucleotide sequence ID" value="NZ_JAALLT010000002.1"/>
</dbReference>
<keyword evidence="4" id="KW-0862">Zinc</keyword>
<dbReference type="SUPFAM" id="SSF56281">
    <property type="entry name" value="Metallo-hydrolase/oxidoreductase"/>
    <property type="match status" value="1"/>
</dbReference>
<accession>A0A6M1T727</accession>
<protein>
    <submittedName>
        <fullName evidence="7">MBL fold metallo-hydrolase</fullName>
    </submittedName>
</protein>
<dbReference type="Pfam" id="PF00753">
    <property type="entry name" value="Lactamase_B"/>
    <property type="match status" value="1"/>
</dbReference>
<dbReference type="SMART" id="SM00849">
    <property type="entry name" value="Lactamase_B"/>
    <property type="match status" value="1"/>
</dbReference>
<dbReference type="PANTHER" id="PTHR46233">
    <property type="entry name" value="HYDROXYACYLGLUTATHIONE HYDROLASE GLOC"/>
    <property type="match status" value="1"/>
</dbReference>
<comment type="cofactor">
    <cofactor evidence="1">
        <name>Zn(2+)</name>
        <dbReference type="ChEBI" id="CHEBI:29105"/>
    </cofactor>
</comment>
<evidence type="ECO:0000256" key="4">
    <source>
        <dbReference type="ARBA" id="ARBA00022833"/>
    </source>
</evidence>
<evidence type="ECO:0000256" key="5">
    <source>
        <dbReference type="SAM" id="MobiDB-lite"/>
    </source>
</evidence>
<dbReference type="AlphaFoldDB" id="A0A6M1T727"/>
<feature type="domain" description="Metallo-beta-lactamase" evidence="6">
    <location>
        <begin position="12"/>
        <end position="193"/>
    </location>
</feature>
<dbReference type="InterPro" id="IPR001279">
    <property type="entry name" value="Metallo-B-lactamas"/>
</dbReference>
<dbReference type="Gene3D" id="3.60.15.10">
    <property type="entry name" value="Ribonuclease Z/Hydroxyacylglutathione hydrolase-like"/>
    <property type="match status" value="1"/>
</dbReference>
<dbReference type="EMBL" id="JAALLT010000002">
    <property type="protein sequence ID" value="NGP76083.1"/>
    <property type="molecule type" value="Genomic_DNA"/>
</dbReference>
<dbReference type="GO" id="GO:0016787">
    <property type="term" value="F:hydrolase activity"/>
    <property type="evidence" value="ECO:0007669"/>
    <property type="project" value="UniProtKB-KW"/>
</dbReference>
<reference evidence="7 8" key="1">
    <citation type="submission" date="2020-02" db="EMBL/GenBank/DDBJ databases">
        <title>Balneolaceae bacterium YR4-1, complete genome.</title>
        <authorList>
            <person name="Li Y."/>
            <person name="Wu S."/>
        </authorList>
    </citation>
    <scope>NUCLEOTIDE SEQUENCE [LARGE SCALE GENOMIC DNA]</scope>
    <source>
        <strain evidence="7 8">YR4-1</strain>
    </source>
</reference>
<evidence type="ECO:0000259" key="6">
    <source>
        <dbReference type="SMART" id="SM00849"/>
    </source>
</evidence>
<keyword evidence="2" id="KW-0479">Metal-binding</keyword>
<evidence type="ECO:0000256" key="3">
    <source>
        <dbReference type="ARBA" id="ARBA00022801"/>
    </source>
</evidence>
<evidence type="ECO:0000256" key="1">
    <source>
        <dbReference type="ARBA" id="ARBA00001947"/>
    </source>
</evidence>
<evidence type="ECO:0000313" key="8">
    <source>
        <dbReference type="Proteomes" id="UP000473278"/>
    </source>
</evidence>
<dbReference type="PANTHER" id="PTHR46233:SF3">
    <property type="entry name" value="HYDROXYACYLGLUTATHIONE HYDROLASE GLOC"/>
    <property type="match status" value="1"/>
</dbReference>
<dbReference type="GO" id="GO:0046872">
    <property type="term" value="F:metal ion binding"/>
    <property type="evidence" value="ECO:0007669"/>
    <property type="project" value="UniProtKB-KW"/>
</dbReference>
<dbReference type="InterPro" id="IPR036866">
    <property type="entry name" value="RibonucZ/Hydroxyglut_hydro"/>
</dbReference>
<keyword evidence="3 7" id="KW-0378">Hydrolase</keyword>
<comment type="caution">
    <text evidence="7">The sequence shown here is derived from an EMBL/GenBank/DDBJ whole genome shotgun (WGS) entry which is preliminary data.</text>
</comment>
<organism evidence="7 8">
    <name type="scientific">Halalkalibaculum roseum</name>
    <dbReference type="NCBI Taxonomy" id="2709311"/>
    <lineage>
        <taxon>Bacteria</taxon>
        <taxon>Pseudomonadati</taxon>
        <taxon>Balneolota</taxon>
        <taxon>Balneolia</taxon>
        <taxon>Balneolales</taxon>
        <taxon>Balneolaceae</taxon>
        <taxon>Halalkalibaculum</taxon>
    </lineage>
</organism>
<feature type="region of interest" description="Disordered" evidence="5">
    <location>
        <begin position="187"/>
        <end position="211"/>
    </location>
</feature>
<evidence type="ECO:0000313" key="7">
    <source>
        <dbReference type="EMBL" id="NGP76083.1"/>
    </source>
</evidence>
<dbReference type="Proteomes" id="UP000473278">
    <property type="component" value="Unassembled WGS sequence"/>
</dbReference>
<sequence length="211" mass="24107">MQIHSFTVGPFAENTYLITENKKGLLIDPGFHEDHEFKALREKLSETGVELHAIVLTHAHVDHVLGLKVTKDHFDVPVYLNDSDYYLWNNYASQAQMFGFKAKSFTFEPLPLKEQKGWSTGPFSFDILYTPGHSPDHISLYQPEERVVIAGDALFKQGIGRTDLYKGSFERLEKSIRKELYELPDETEVYPGHGPKTTIGYEKENNPFVKG</sequence>
<gene>
    <name evidence="7" type="ORF">G3570_05540</name>
</gene>
<proteinExistence type="predicted"/>
<evidence type="ECO:0000256" key="2">
    <source>
        <dbReference type="ARBA" id="ARBA00022723"/>
    </source>
</evidence>
<keyword evidence="8" id="KW-1185">Reference proteome</keyword>
<name>A0A6M1T727_9BACT</name>
<dbReference type="InterPro" id="IPR051453">
    <property type="entry name" value="MBL_Glyoxalase_II"/>
</dbReference>